<feature type="region of interest" description="Disordered" evidence="1">
    <location>
        <begin position="240"/>
        <end position="272"/>
    </location>
</feature>
<evidence type="ECO:0000256" key="1">
    <source>
        <dbReference type="SAM" id="MobiDB-lite"/>
    </source>
</evidence>
<feature type="chain" id="PRO_5024351244" description="Prolyl-tRNA synthetase" evidence="2">
    <location>
        <begin position="22"/>
        <end position="435"/>
    </location>
</feature>
<feature type="signal peptide" evidence="2">
    <location>
        <begin position="1"/>
        <end position="21"/>
    </location>
</feature>
<protein>
    <recommendedName>
        <fullName evidence="5">Prolyl-tRNA synthetase</fullName>
    </recommendedName>
</protein>
<comment type="caution">
    <text evidence="3">The sequence shown here is derived from an EMBL/GenBank/DDBJ whole genome shotgun (WGS) entry which is preliminary data.</text>
</comment>
<feature type="compositionally biased region" description="Polar residues" evidence="1">
    <location>
        <begin position="395"/>
        <end position="405"/>
    </location>
</feature>
<accession>A0A5R8WUR6</accession>
<proteinExistence type="predicted"/>
<evidence type="ECO:0000256" key="2">
    <source>
        <dbReference type="SAM" id="SignalP"/>
    </source>
</evidence>
<dbReference type="AlphaFoldDB" id="A0A5R8WUR6"/>
<organism evidence="3 4">
    <name type="scientific">Hymenobacter jeollabukensis</name>
    <dbReference type="NCBI Taxonomy" id="2025313"/>
    <lineage>
        <taxon>Bacteria</taxon>
        <taxon>Pseudomonadati</taxon>
        <taxon>Bacteroidota</taxon>
        <taxon>Cytophagia</taxon>
        <taxon>Cytophagales</taxon>
        <taxon>Hymenobacteraceae</taxon>
        <taxon>Hymenobacter</taxon>
    </lineage>
</organism>
<keyword evidence="2" id="KW-0732">Signal</keyword>
<evidence type="ECO:0008006" key="5">
    <source>
        <dbReference type="Google" id="ProtNLM"/>
    </source>
</evidence>
<gene>
    <name evidence="3" type="ORF">FDY95_05505</name>
</gene>
<feature type="region of interest" description="Disordered" evidence="1">
    <location>
        <begin position="313"/>
        <end position="435"/>
    </location>
</feature>
<dbReference type="PROSITE" id="PS51257">
    <property type="entry name" value="PROKAR_LIPOPROTEIN"/>
    <property type="match status" value="1"/>
</dbReference>
<evidence type="ECO:0000313" key="3">
    <source>
        <dbReference type="EMBL" id="TLM95243.1"/>
    </source>
</evidence>
<name>A0A5R8WUR6_9BACT</name>
<reference evidence="3 4" key="1">
    <citation type="submission" date="2019-05" db="EMBL/GenBank/DDBJ databases">
        <title>Hymenobacter edaphi sp. nov., isolated from abandoned arsenic-contaminated farmland soil.</title>
        <authorList>
            <person name="Nie L."/>
        </authorList>
    </citation>
    <scope>NUCLEOTIDE SEQUENCE [LARGE SCALE GENOMIC DNA]</scope>
    <source>
        <strain evidence="3 4">1-3-3-8</strain>
    </source>
</reference>
<dbReference type="Proteomes" id="UP000305517">
    <property type="component" value="Unassembled WGS sequence"/>
</dbReference>
<keyword evidence="4" id="KW-1185">Reference proteome</keyword>
<feature type="region of interest" description="Disordered" evidence="1">
    <location>
        <begin position="48"/>
        <end position="82"/>
    </location>
</feature>
<sequence length="435" mass="46788">MKHIPTHLLPALALLALGGCATTGGLTTTEPDGVYYSSKDRTTQVAPVSSAAQSADYAATDDPNAVANPDYQDGGKSRGTASDEYYDDDFDYSYYARNRRYNGLGMGYSLSYVDPYWYRPTFIYNDPFFYSPYGYGYSYSPWYDPFWGPGYGGVSVSINVGWGLGGWGPWGPYGGYYGRPWGYGGYGWGGYNRGYWDGYYSGAYGGGYYGNYGYWDGYRGGSRAVNYRVGHRNGRAVEVVGASSNGGGRSRVTEATGGRMAPGNGAVASPGRYRGRVEESAAQPSGGQVMPEQAAAQPGRGRLYRIQEANGNAASEANQLDGVKPQRTGEQPEQPTRYPRGRSRFGEVSQPSPAAPQSGDAGQVYQPQRRREKVDYGSQPQQQAEPIRRERSYESAPTRSYEQPTRSSSGGGFGGGGSNSGGSSSGGGSGRGRVR</sequence>
<dbReference type="RefSeq" id="WP_138075730.1">
    <property type="nucleotide sequence ID" value="NZ_VAJM01000002.1"/>
</dbReference>
<dbReference type="EMBL" id="VAJM01000002">
    <property type="protein sequence ID" value="TLM95243.1"/>
    <property type="molecule type" value="Genomic_DNA"/>
</dbReference>
<feature type="region of interest" description="Disordered" evidence="1">
    <location>
        <begin position="280"/>
        <end position="299"/>
    </location>
</feature>
<dbReference type="OrthoDB" id="878334at2"/>
<evidence type="ECO:0000313" key="4">
    <source>
        <dbReference type="Proteomes" id="UP000305517"/>
    </source>
</evidence>
<feature type="compositionally biased region" description="Gly residues" evidence="1">
    <location>
        <begin position="409"/>
        <end position="435"/>
    </location>
</feature>